<accession>A0A3E1P3J0</accession>
<dbReference type="AlphaFoldDB" id="A0A3E1P3J0"/>
<protein>
    <submittedName>
        <fullName evidence="1">Uncharacterized protein</fullName>
    </submittedName>
</protein>
<keyword evidence="2" id="KW-1185">Reference proteome</keyword>
<name>A0A3E1P3J0_9BACT</name>
<reference evidence="1 2" key="1">
    <citation type="submission" date="2018-08" db="EMBL/GenBank/DDBJ databases">
        <title>Chitinophaga sp. K20C18050901, a novel bacterium isolated from forest soil.</title>
        <authorList>
            <person name="Wang C."/>
        </authorList>
    </citation>
    <scope>NUCLEOTIDE SEQUENCE [LARGE SCALE GENOMIC DNA]</scope>
    <source>
        <strain evidence="1 2">K20C18050901</strain>
    </source>
</reference>
<proteinExistence type="predicted"/>
<sequence>MKKNDIIMGDKISVHNSAIGAMGRGAVNYGPVSTSKEKYDYPIILEELQKLKNALYTAPQNDEQIIALSAVIHAEDAARNEDGPAMTTHLKKLGTWVFNLARDIGVNVVASIITQ</sequence>
<dbReference type="Proteomes" id="UP000261174">
    <property type="component" value="Unassembled WGS sequence"/>
</dbReference>
<dbReference type="OrthoDB" id="672950at2"/>
<organism evidence="1 2">
    <name type="scientific">Chitinophaga silvisoli</name>
    <dbReference type="NCBI Taxonomy" id="2291814"/>
    <lineage>
        <taxon>Bacteria</taxon>
        <taxon>Pseudomonadati</taxon>
        <taxon>Bacteroidota</taxon>
        <taxon>Chitinophagia</taxon>
        <taxon>Chitinophagales</taxon>
        <taxon>Chitinophagaceae</taxon>
        <taxon>Chitinophaga</taxon>
    </lineage>
</organism>
<dbReference type="EMBL" id="QTJV01000004">
    <property type="protein sequence ID" value="RFM34674.1"/>
    <property type="molecule type" value="Genomic_DNA"/>
</dbReference>
<evidence type="ECO:0000313" key="2">
    <source>
        <dbReference type="Proteomes" id="UP000261174"/>
    </source>
</evidence>
<evidence type="ECO:0000313" key="1">
    <source>
        <dbReference type="EMBL" id="RFM34674.1"/>
    </source>
</evidence>
<gene>
    <name evidence="1" type="ORF">DXN04_15530</name>
</gene>
<dbReference type="RefSeq" id="WP_116854256.1">
    <property type="nucleotide sequence ID" value="NZ_QTJV01000004.1"/>
</dbReference>
<comment type="caution">
    <text evidence="1">The sequence shown here is derived from an EMBL/GenBank/DDBJ whole genome shotgun (WGS) entry which is preliminary data.</text>
</comment>